<proteinExistence type="predicted"/>
<dbReference type="RefSeq" id="WP_387906570.1">
    <property type="nucleotide sequence ID" value="NZ_JBIBEG010000008.1"/>
</dbReference>
<dbReference type="EMBL" id="JBIBEG010000008">
    <property type="protein sequence ID" value="MFF5899521.1"/>
    <property type="molecule type" value="Genomic_DNA"/>
</dbReference>
<organism evidence="2 3">
    <name type="scientific">Streptomyces argenteolus</name>
    <dbReference type="NCBI Taxonomy" id="67274"/>
    <lineage>
        <taxon>Bacteria</taxon>
        <taxon>Bacillati</taxon>
        <taxon>Actinomycetota</taxon>
        <taxon>Actinomycetes</taxon>
        <taxon>Kitasatosporales</taxon>
        <taxon>Streptomycetaceae</taxon>
        <taxon>Streptomyces</taxon>
    </lineage>
</organism>
<comment type="caution">
    <text evidence="2">The sequence shown here is derived from an EMBL/GenBank/DDBJ whole genome shotgun (WGS) entry which is preliminary data.</text>
</comment>
<evidence type="ECO:0000313" key="2">
    <source>
        <dbReference type="EMBL" id="MFF5899521.1"/>
    </source>
</evidence>
<evidence type="ECO:0000313" key="3">
    <source>
        <dbReference type="Proteomes" id="UP001602322"/>
    </source>
</evidence>
<sequence length="40" mass="4175">MTAPQTTPRTGEAPPERAIGPEPLTLFVIVGVLGTELTGR</sequence>
<name>A0ABW6XCP9_9ACTN</name>
<evidence type="ECO:0000256" key="1">
    <source>
        <dbReference type="SAM" id="MobiDB-lite"/>
    </source>
</evidence>
<evidence type="ECO:0008006" key="4">
    <source>
        <dbReference type="Google" id="ProtNLM"/>
    </source>
</evidence>
<dbReference type="Proteomes" id="UP001602322">
    <property type="component" value="Unassembled WGS sequence"/>
</dbReference>
<feature type="region of interest" description="Disordered" evidence="1">
    <location>
        <begin position="1"/>
        <end position="21"/>
    </location>
</feature>
<keyword evidence="3" id="KW-1185">Reference proteome</keyword>
<protein>
    <recommendedName>
        <fullName evidence="4">Secreted protein with PEP-CTERM sorting signal</fullName>
    </recommendedName>
</protein>
<accession>A0ABW6XCP9</accession>
<gene>
    <name evidence="2" type="ORF">ACFY8O_26850</name>
</gene>
<reference evidence="2 3" key="1">
    <citation type="submission" date="2024-10" db="EMBL/GenBank/DDBJ databases">
        <title>The Natural Products Discovery Center: Release of the First 8490 Sequenced Strains for Exploring Actinobacteria Biosynthetic Diversity.</title>
        <authorList>
            <person name="Kalkreuter E."/>
            <person name="Kautsar S.A."/>
            <person name="Yang D."/>
            <person name="Bader C.D."/>
            <person name="Teijaro C.N."/>
            <person name="Fluegel L."/>
            <person name="Davis C.M."/>
            <person name="Simpson J.R."/>
            <person name="Lauterbach L."/>
            <person name="Steele A.D."/>
            <person name="Gui C."/>
            <person name="Meng S."/>
            <person name="Li G."/>
            <person name="Viehrig K."/>
            <person name="Ye F."/>
            <person name="Su P."/>
            <person name="Kiefer A.F."/>
            <person name="Nichols A."/>
            <person name="Cepeda A.J."/>
            <person name="Yan W."/>
            <person name="Fan B."/>
            <person name="Jiang Y."/>
            <person name="Adhikari A."/>
            <person name="Zheng C.-J."/>
            <person name="Schuster L."/>
            <person name="Cowan T.M."/>
            <person name="Smanski M.J."/>
            <person name="Chevrette M.G."/>
            <person name="De Carvalho L.P.S."/>
            <person name="Shen B."/>
        </authorList>
    </citation>
    <scope>NUCLEOTIDE SEQUENCE [LARGE SCALE GENOMIC DNA]</scope>
    <source>
        <strain evidence="2 3">NPDC012540</strain>
    </source>
</reference>